<dbReference type="Proteomes" id="UP001060085">
    <property type="component" value="Linkage Group LG04"/>
</dbReference>
<gene>
    <name evidence="1" type="ORF">M9H77_16326</name>
</gene>
<evidence type="ECO:0000313" key="1">
    <source>
        <dbReference type="EMBL" id="KAI5666473.1"/>
    </source>
</evidence>
<evidence type="ECO:0000313" key="2">
    <source>
        <dbReference type="Proteomes" id="UP001060085"/>
    </source>
</evidence>
<name>A0ACC0B1L1_CATRO</name>
<reference evidence="2" key="1">
    <citation type="journal article" date="2023" name="Nat. Plants">
        <title>Single-cell RNA sequencing provides a high-resolution roadmap for understanding the multicellular compartmentation of specialized metabolism.</title>
        <authorList>
            <person name="Sun S."/>
            <person name="Shen X."/>
            <person name="Li Y."/>
            <person name="Li Y."/>
            <person name="Wang S."/>
            <person name="Li R."/>
            <person name="Zhang H."/>
            <person name="Shen G."/>
            <person name="Guo B."/>
            <person name="Wei J."/>
            <person name="Xu J."/>
            <person name="St-Pierre B."/>
            <person name="Chen S."/>
            <person name="Sun C."/>
        </authorList>
    </citation>
    <scope>NUCLEOTIDE SEQUENCE [LARGE SCALE GENOMIC DNA]</scope>
</reference>
<protein>
    <submittedName>
        <fullName evidence="1">Uncharacterized protein</fullName>
    </submittedName>
</protein>
<accession>A0ACC0B1L1</accession>
<dbReference type="EMBL" id="CM044704">
    <property type="protein sequence ID" value="KAI5666473.1"/>
    <property type="molecule type" value="Genomic_DNA"/>
</dbReference>
<sequence length="107" mass="11953">MQHRFYGDSISFENSKEEVMNNATLRGYFSWAQAIADYAQVLLQIKQKFSAPNSPIIVIGVSYGGRKLKYPHTALAALASSAPILYFDNIIPQDAYDSIVSKSFKDL</sequence>
<organism evidence="1 2">
    <name type="scientific">Catharanthus roseus</name>
    <name type="common">Madagascar periwinkle</name>
    <name type="synonym">Vinca rosea</name>
    <dbReference type="NCBI Taxonomy" id="4058"/>
    <lineage>
        <taxon>Eukaryota</taxon>
        <taxon>Viridiplantae</taxon>
        <taxon>Streptophyta</taxon>
        <taxon>Embryophyta</taxon>
        <taxon>Tracheophyta</taxon>
        <taxon>Spermatophyta</taxon>
        <taxon>Magnoliopsida</taxon>
        <taxon>eudicotyledons</taxon>
        <taxon>Gunneridae</taxon>
        <taxon>Pentapetalae</taxon>
        <taxon>asterids</taxon>
        <taxon>lamiids</taxon>
        <taxon>Gentianales</taxon>
        <taxon>Apocynaceae</taxon>
        <taxon>Rauvolfioideae</taxon>
        <taxon>Vinceae</taxon>
        <taxon>Catharanthinae</taxon>
        <taxon>Catharanthus</taxon>
    </lineage>
</organism>
<comment type="caution">
    <text evidence="1">The sequence shown here is derived from an EMBL/GenBank/DDBJ whole genome shotgun (WGS) entry which is preliminary data.</text>
</comment>
<proteinExistence type="predicted"/>
<keyword evidence="2" id="KW-1185">Reference proteome</keyword>